<reference evidence="2" key="1">
    <citation type="submission" date="2018-02" db="EMBL/GenBank/DDBJ databases">
        <title>Rhizophora mucronata_Transcriptome.</title>
        <authorList>
            <person name="Meera S.P."/>
            <person name="Sreeshan A."/>
            <person name="Augustine A."/>
        </authorList>
    </citation>
    <scope>NUCLEOTIDE SEQUENCE</scope>
    <source>
        <tissue evidence="2">Leaf</tissue>
    </source>
</reference>
<proteinExistence type="predicted"/>
<keyword evidence="1" id="KW-0812">Transmembrane</keyword>
<name>A0A2P2NFZ4_RHIMU</name>
<accession>A0A2P2NFZ4</accession>
<dbReference type="AlphaFoldDB" id="A0A2P2NFZ4"/>
<sequence>MFFRAILSCVCTYHVEIKDYLSECFCVYLIFQKFVALLIMMWKL</sequence>
<keyword evidence="1" id="KW-1133">Transmembrane helix</keyword>
<feature type="transmembrane region" description="Helical" evidence="1">
    <location>
        <begin position="20"/>
        <end position="42"/>
    </location>
</feature>
<keyword evidence="1" id="KW-0472">Membrane</keyword>
<protein>
    <submittedName>
        <fullName evidence="2">Uncharacterized protein</fullName>
    </submittedName>
</protein>
<organism evidence="2">
    <name type="scientific">Rhizophora mucronata</name>
    <name type="common">Asiatic mangrove</name>
    <dbReference type="NCBI Taxonomy" id="61149"/>
    <lineage>
        <taxon>Eukaryota</taxon>
        <taxon>Viridiplantae</taxon>
        <taxon>Streptophyta</taxon>
        <taxon>Embryophyta</taxon>
        <taxon>Tracheophyta</taxon>
        <taxon>Spermatophyta</taxon>
        <taxon>Magnoliopsida</taxon>
        <taxon>eudicotyledons</taxon>
        <taxon>Gunneridae</taxon>
        <taxon>Pentapetalae</taxon>
        <taxon>rosids</taxon>
        <taxon>fabids</taxon>
        <taxon>Malpighiales</taxon>
        <taxon>Rhizophoraceae</taxon>
        <taxon>Rhizophora</taxon>
    </lineage>
</organism>
<dbReference type="EMBL" id="GGEC01060932">
    <property type="protein sequence ID" value="MBX41416.1"/>
    <property type="molecule type" value="Transcribed_RNA"/>
</dbReference>
<evidence type="ECO:0000313" key="2">
    <source>
        <dbReference type="EMBL" id="MBX41416.1"/>
    </source>
</evidence>
<evidence type="ECO:0000256" key="1">
    <source>
        <dbReference type="SAM" id="Phobius"/>
    </source>
</evidence>